<protein>
    <recommendedName>
        <fullName evidence="3">DUF3077 domain-containing protein</fullName>
    </recommendedName>
</protein>
<accession>A0A1H6LU19</accession>
<dbReference type="EMBL" id="LT629972">
    <property type="protein sequence ID" value="SEH88549.1"/>
    <property type="molecule type" value="Genomic_DNA"/>
</dbReference>
<reference evidence="1 2" key="1">
    <citation type="submission" date="2016-10" db="EMBL/GenBank/DDBJ databases">
        <authorList>
            <person name="de Groot N.N."/>
        </authorList>
    </citation>
    <scope>NUCLEOTIDE SEQUENCE [LARGE SCALE GENOMIC DNA]</scope>
    <source>
        <strain evidence="1 2">LMG 2158</strain>
    </source>
</reference>
<name>A0A1H6LU19_9PSED</name>
<dbReference type="AlphaFoldDB" id="A0A1H6LU19"/>
<dbReference type="Proteomes" id="UP000182272">
    <property type="component" value="Chromosome I"/>
</dbReference>
<dbReference type="RefSeq" id="WP_019362312.1">
    <property type="nucleotide sequence ID" value="NZ_LT629972.1"/>
</dbReference>
<evidence type="ECO:0000313" key="2">
    <source>
        <dbReference type="Proteomes" id="UP000182272"/>
    </source>
</evidence>
<proteinExistence type="predicted"/>
<gene>
    <name evidence="1" type="ORF">SAMN05216581_0322</name>
</gene>
<sequence>MKTKIVPDPPHTSILDEKCAVVRDVIGRCIDYLSPDSDPTKPPRFGVIGTTAAPPTDYLNAHKLTVFTVREGIDVEVALQHVSFLLKAAEYVADDLGSSARDLARDQIWSITHSVEMARAVVDALLCGAHLVDDCATALE</sequence>
<evidence type="ECO:0000313" key="1">
    <source>
        <dbReference type="EMBL" id="SEH88549.1"/>
    </source>
</evidence>
<evidence type="ECO:0008006" key="3">
    <source>
        <dbReference type="Google" id="ProtNLM"/>
    </source>
</evidence>
<organism evidence="1 2">
    <name type="scientific">Pseudomonas asplenii</name>
    <dbReference type="NCBI Taxonomy" id="53407"/>
    <lineage>
        <taxon>Bacteria</taxon>
        <taxon>Pseudomonadati</taxon>
        <taxon>Pseudomonadota</taxon>
        <taxon>Gammaproteobacteria</taxon>
        <taxon>Pseudomonadales</taxon>
        <taxon>Pseudomonadaceae</taxon>
        <taxon>Pseudomonas</taxon>
    </lineage>
</organism>
<dbReference type="OrthoDB" id="6891324at2"/>